<dbReference type="NCBIfam" id="TIGR00203">
    <property type="entry name" value="cydB"/>
    <property type="match status" value="1"/>
</dbReference>
<keyword evidence="3" id="KW-0813">Transport</keyword>
<dbReference type="GO" id="GO:0009055">
    <property type="term" value="F:electron transfer activity"/>
    <property type="evidence" value="ECO:0007669"/>
    <property type="project" value="TreeGrafter"/>
</dbReference>
<evidence type="ECO:0000256" key="8">
    <source>
        <dbReference type="ARBA" id="ARBA00022982"/>
    </source>
</evidence>
<accession>A0A5A9XPN3</accession>
<dbReference type="PANTHER" id="PTHR43141">
    <property type="entry name" value="CYTOCHROME BD2 SUBUNIT II"/>
    <property type="match status" value="1"/>
</dbReference>
<evidence type="ECO:0000256" key="2">
    <source>
        <dbReference type="ARBA" id="ARBA00007543"/>
    </source>
</evidence>
<keyword evidence="8" id="KW-0249">Electron transport</keyword>
<keyword evidence="5" id="KW-0349">Heme</keyword>
<dbReference type="Pfam" id="PF02322">
    <property type="entry name" value="Cyt_bd_oxida_II"/>
    <property type="match status" value="1"/>
</dbReference>
<evidence type="ECO:0000256" key="5">
    <source>
        <dbReference type="ARBA" id="ARBA00022617"/>
    </source>
</evidence>
<evidence type="ECO:0000256" key="6">
    <source>
        <dbReference type="ARBA" id="ARBA00022692"/>
    </source>
</evidence>
<evidence type="ECO:0000256" key="9">
    <source>
        <dbReference type="ARBA" id="ARBA00022989"/>
    </source>
</evidence>
<evidence type="ECO:0000256" key="7">
    <source>
        <dbReference type="ARBA" id="ARBA00022723"/>
    </source>
</evidence>
<keyword evidence="9 12" id="KW-1133">Transmembrane helix</keyword>
<feature type="transmembrane region" description="Helical" evidence="12">
    <location>
        <begin position="202"/>
        <end position="223"/>
    </location>
</feature>
<dbReference type="GO" id="GO:0019646">
    <property type="term" value="P:aerobic electron transport chain"/>
    <property type="evidence" value="ECO:0007669"/>
    <property type="project" value="TreeGrafter"/>
</dbReference>
<keyword evidence="4" id="KW-1003">Cell membrane</keyword>
<feature type="transmembrane region" description="Helical" evidence="12">
    <location>
        <begin position="12"/>
        <end position="39"/>
    </location>
</feature>
<keyword evidence="14" id="KW-1185">Reference proteome</keyword>
<dbReference type="AlphaFoldDB" id="A0A5A9XPN3"/>
<reference evidence="13 14" key="1">
    <citation type="submission" date="2019-04" db="EMBL/GenBank/DDBJ databases">
        <title>Geobacter ruber sp. nov., ferric-reducing bacteria isolated from paddy soil.</title>
        <authorList>
            <person name="Xu Z."/>
            <person name="Masuda Y."/>
            <person name="Itoh H."/>
            <person name="Senoo K."/>
        </authorList>
    </citation>
    <scope>NUCLEOTIDE SEQUENCE [LARGE SCALE GENOMIC DNA]</scope>
    <source>
        <strain evidence="13 14">Red88</strain>
    </source>
</reference>
<evidence type="ECO:0000256" key="10">
    <source>
        <dbReference type="ARBA" id="ARBA00023004"/>
    </source>
</evidence>
<evidence type="ECO:0000256" key="3">
    <source>
        <dbReference type="ARBA" id="ARBA00022448"/>
    </source>
</evidence>
<evidence type="ECO:0000313" key="13">
    <source>
        <dbReference type="EMBL" id="KAA0894009.1"/>
    </source>
</evidence>
<keyword evidence="6 12" id="KW-0812">Transmembrane</keyword>
<dbReference type="PANTHER" id="PTHR43141:SF5">
    <property type="entry name" value="CYTOCHROME BD-I UBIQUINOL OXIDASE SUBUNIT 2"/>
    <property type="match status" value="1"/>
</dbReference>
<sequence length="351" mass="38271">MDISVFQTIWFVLWGVLWAVYFMLDGFVLGTGFISGFLAKNDTEKRVLINTVGPVWDGNEVWLVTAGGATFAAFPTTYALMFSNLYSALLLLLFSLIVRGVSFEFRGKLESAAWKGAWDKAIIVFSFLPALLFGVAFGNIFKGIPMKNDFAAINFTYDGTLIGLLNPYGLVTGVLFVLLFAVHGSLYAAIKTTGDLSKRAAALANKLWLPLLVVAVVFLGYTYPATKLYGNFLKAPVLLIVPVIAVVSLLLVKVFAAKGECYKAFTFSCLTIVFVVFTGVTGLFPNLIPSSIDPASNLTIFNSSSSLLTLQIMTVVALIFVPTVIAYKIWVYRIFRAPVSNEDVLGSPDAY</sequence>
<gene>
    <name evidence="13" type="primary">cydB</name>
    <name evidence="13" type="ORF">ET418_03310</name>
</gene>
<protein>
    <submittedName>
        <fullName evidence="13">Cytochrome d ubiquinol oxidase subunit II</fullName>
    </submittedName>
</protein>
<evidence type="ECO:0000256" key="4">
    <source>
        <dbReference type="ARBA" id="ARBA00022475"/>
    </source>
</evidence>
<dbReference type="GO" id="GO:0046872">
    <property type="term" value="F:metal ion binding"/>
    <property type="evidence" value="ECO:0007669"/>
    <property type="project" value="UniProtKB-KW"/>
</dbReference>
<dbReference type="PIRSF" id="PIRSF000267">
    <property type="entry name" value="Cyt_oxidse_sub2"/>
    <property type="match status" value="1"/>
</dbReference>
<comment type="caution">
    <text evidence="13">The sequence shown here is derived from an EMBL/GenBank/DDBJ whole genome shotgun (WGS) entry which is preliminary data.</text>
</comment>
<dbReference type="GO" id="GO:0005886">
    <property type="term" value="C:plasma membrane"/>
    <property type="evidence" value="ECO:0007669"/>
    <property type="project" value="UniProtKB-SubCell"/>
</dbReference>
<feature type="transmembrane region" description="Helical" evidence="12">
    <location>
        <begin position="308"/>
        <end position="327"/>
    </location>
</feature>
<evidence type="ECO:0000256" key="12">
    <source>
        <dbReference type="SAM" id="Phobius"/>
    </source>
</evidence>
<dbReference type="InterPro" id="IPR003317">
    <property type="entry name" value="Cyt-d_oxidase_su2"/>
</dbReference>
<comment type="subcellular location">
    <subcellularLocation>
        <location evidence="1">Cell membrane</location>
        <topology evidence="1">Multi-pass membrane protein</topology>
    </subcellularLocation>
</comment>
<comment type="similarity">
    <text evidence="2">Belongs to the cytochrome ubiquinol oxidase subunit 2 family.</text>
</comment>
<name>A0A5A9XPN3_9BACT</name>
<keyword evidence="10" id="KW-0408">Iron</keyword>
<dbReference type="Proteomes" id="UP000324298">
    <property type="component" value="Unassembled WGS sequence"/>
</dbReference>
<evidence type="ECO:0000256" key="11">
    <source>
        <dbReference type="ARBA" id="ARBA00023136"/>
    </source>
</evidence>
<organism evidence="13 14">
    <name type="scientific">Oryzomonas rubra</name>
    <dbReference type="NCBI Taxonomy" id="2509454"/>
    <lineage>
        <taxon>Bacteria</taxon>
        <taxon>Pseudomonadati</taxon>
        <taxon>Thermodesulfobacteriota</taxon>
        <taxon>Desulfuromonadia</taxon>
        <taxon>Geobacterales</taxon>
        <taxon>Geobacteraceae</taxon>
        <taxon>Oryzomonas</taxon>
    </lineage>
</organism>
<dbReference type="GO" id="GO:0016682">
    <property type="term" value="F:oxidoreductase activity, acting on diphenols and related substances as donors, oxygen as acceptor"/>
    <property type="evidence" value="ECO:0007669"/>
    <property type="project" value="TreeGrafter"/>
</dbReference>
<proteinExistence type="inferred from homology"/>
<evidence type="ECO:0000313" key="14">
    <source>
        <dbReference type="Proteomes" id="UP000324298"/>
    </source>
</evidence>
<keyword evidence="7" id="KW-0479">Metal-binding</keyword>
<feature type="transmembrane region" description="Helical" evidence="12">
    <location>
        <begin position="264"/>
        <end position="288"/>
    </location>
</feature>
<feature type="transmembrane region" description="Helical" evidence="12">
    <location>
        <begin position="168"/>
        <end position="190"/>
    </location>
</feature>
<dbReference type="EMBL" id="SRSD01000002">
    <property type="protein sequence ID" value="KAA0894009.1"/>
    <property type="molecule type" value="Genomic_DNA"/>
</dbReference>
<evidence type="ECO:0000256" key="1">
    <source>
        <dbReference type="ARBA" id="ARBA00004651"/>
    </source>
</evidence>
<feature type="transmembrane region" description="Helical" evidence="12">
    <location>
        <begin position="85"/>
        <end position="101"/>
    </location>
</feature>
<dbReference type="GO" id="GO:0070069">
    <property type="term" value="C:cytochrome complex"/>
    <property type="evidence" value="ECO:0007669"/>
    <property type="project" value="TreeGrafter"/>
</dbReference>
<dbReference type="RefSeq" id="WP_149306167.1">
    <property type="nucleotide sequence ID" value="NZ_SRSD01000002.1"/>
</dbReference>
<keyword evidence="11 12" id="KW-0472">Membrane</keyword>
<feature type="transmembrane region" description="Helical" evidence="12">
    <location>
        <begin position="235"/>
        <end position="252"/>
    </location>
</feature>
<feature type="transmembrane region" description="Helical" evidence="12">
    <location>
        <begin position="122"/>
        <end position="141"/>
    </location>
</feature>
<dbReference type="OrthoDB" id="9776710at2"/>